<feature type="domain" description="Acyltransferase 3" evidence="2">
    <location>
        <begin position="5"/>
        <end position="327"/>
    </location>
</feature>
<feature type="transmembrane region" description="Helical" evidence="1">
    <location>
        <begin position="189"/>
        <end position="206"/>
    </location>
</feature>
<keyword evidence="1" id="KW-0812">Transmembrane</keyword>
<dbReference type="RefSeq" id="WP_274113699.1">
    <property type="nucleotide sequence ID" value="NZ_JAPCKI010000018.1"/>
</dbReference>
<dbReference type="EMBL" id="JAPCKI010000018">
    <property type="protein sequence ID" value="MDD2180024.1"/>
    <property type="molecule type" value="Genomic_DNA"/>
</dbReference>
<feature type="transmembrane region" description="Helical" evidence="1">
    <location>
        <begin position="38"/>
        <end position="59"/>
    </location>
</feature>
<evidence type="ECO:0000259" key="2">
    <source>
        <dbReference type="Pfam" id="PF01757"/>
    </source>
</evidence>
<name>A0ABT5S259_9BURK</name>
<feature type="transmembrane region" description="Helical" evidence="1">
    <location>
        <begin position="12"/>
        <end position="32"/>
    </location>
</feature>
<accession>A0ABT5S259</accession>
<feature type="transmembrane region" description="Helical" evidence="1">
    <location>
        <begin position="317"/>
        <end position="338"/>
    </location>
</feature>
<feature type="transmembrane region" description="Helical" evidence="1">
    <location>
        <begin position="152"/>
        <end position="169"/>
    </location>
</feature>
<evidence type="ECO:0000313" key="4">
    <source>
        <dbReference type="Proteomes" id="UP001148932"/>
    </source>
</evidence>
<dbReference type="Proteomes" id="UP001148932">
    <property type="component" value="Unassembled WGS sequence"/>
</dbReference>
<evidence type="ECO:0000256" key="1">
    <source>
        <dbReference type="SAM" id="Phobius"/>
    </source>
</evidence>
<feature type="transmembrane region" description="Helical" evidence="1">
    <location>
        <begin position="71"/>
        <end position="91"/>
    </location>
</feature>
<dbReference type="PANTHER" id="PTHR23028:SF53">
    <property type="entry name" value="ACYL_TRANSF_3 DOMAIN-CONTAINING PROTEIN"/>
    <property type="match status" value="1"/>
</dbReference>
<sequence length="352" mass="39698">MNRILGWDLLRGLCALAVGGYHLSMWLDIGYFHSFGSYGVYLFFVLSGASLMYTYGGNLEERSFNFKKFLLLRYFRLAPLYIFLMLLVLPWKISKEGATIELLKKFILNGFFAFGFFDPAASSMLVGGWSLGIEVIYYLIFPVLGFCVLRRNWFFVVFFLLLVAQVWWVTRTIGSPGGYLENSIALHQPQAFVVYFFGGCLIGYLRRKEIFPLLSSRIVVVLVSFGFFTIAVINPVNAGGELLGVRGVVGFCVCFFLVWIIGGLRLENRFAKAAEFFGDATYGLYLIHPIIFFGIAWVILPRIGWGDPLSWSLGSRLGLILLVLALAAALALLSEEFFEKPIRNRAKAVFGR</sequence>
<dbReference type="InterPro" id="IPR002656">
    <property type="entry name" value="Acyl_transf_3_dom"/>
</dbReference>
<organism evidence="3 4">
    <name type="scientific">Acidovorax benzenivorans</name>
    <dbReference type="NCBI Taxonomy" id="2987520"/>
    <lineage>
        <taxon>Bacteria</taxon>
        <taxon>Pseudomonadati</taxon>
        <taxon>Pseudomonadota</taxon>
        <taxon>Betaproteobacteria</taxon>
        <taxon>Burkholderiales</taxon>
        <taxon>Comamonadaceae</taxon>
        <taxon>Acidovorax</taxon>
    </lineage>
</organism>
<feature type="transmembrane region" description="Helical" evidence="1">
    <location>
        <begin position="282"/>
        <end position="305"/>
    </location>
</feature>
<dbReference type="InterPro" id="IPR050879">
    <property type="entry name" value="Acyltransferase_3"/>
</dbReference>
<keyword evidence="4" id="KW-1185">Reference proteome</keyword>
<dbReference type="Pfam" id="PF01757">
    <property type="entry name" value="Acyl_transf_3"/>
    <property type="match status" value="1"/>
</dbReference>
<keyword evidence="1" id="KW-0472">Membrane</keyword>
<keyword evidence="1" id="KW-1133">Transmembrane helix</keyword>
<dbReference type="PANTHER" id="PTHR23028">
    <property type="entry name" value="ACETYLTRANSFERASE"/>
    <property type="match status" value="1"/>
</dbReference>
<feature type="transmembrane region" description="Helical" evidence="1">
    <location>
        <begin position="111"/>
        <end position="140"/>
    </location>
</feature>
<gene>
    <name evidence="3" type="ORF">OIN59_21510</name>
</gene>
<feature type="transmembrane region" description="Helical" evidence="1">
    <location>
        <begin position="218"/>
        <end position="236"/>
    </location>
</feature>
<reference evidence="3" key="1">
    <citation type="submission" date="2022-10" db="EMBL/GenBank/DDBJ databases">
        <title>Description of microaerobic benzene degrading bacteria.</title>
        <authorList>
            <person name="Bedics A."/>
            <person name="Tancsics A."/>
            <person name="Banerjee S."/>
        </authorList>
    </citation>
    <scope>NUCLEOTIDE SEQUENCE</scope>
    <source>
        <strain evidence="3">D2M1</strain>
    </source>
</reference>
<feature type="transmembrane region" description="Helical" evidence="1">
    <location>
        <begin position="242"/>
        <end position="261"/>
    </location>
</feature>
<keyword evidence="3" id="KW-0012">Acyltransferase</keyword>
<proteinExistence type="predicted"/>
<evidence type="ECO:0000313" key="3">
    <source>
        <dbReference type="EMBL" id="MDD2180024.1"/>
    </source>
</evidence>
<protein>
    <submittedName>
        <fullName evidence="3">Acyltransferase</fullName>
    </submittedName>
</protein>
<dbReference type="GO" id="GO:0016746">
    <property type="term" value="F:acyltransferase activity"/>
    <property type="evidence" value="ECO:0007669"/>
    <property type="project" value="UniProtKB-KW"/>
</dbReference>
<comment type="caution">
    <text evidence="3">The sequence shown here is derived from an EMBL/GenBank/DDBJ whole genome shotgun (WGS) entry which is preliminary data.</text>
</comment>
<keyword evidence="3" id="KW-0808">Transferase</keyword>